<accession>A0A0F9XGN0</accession>
<reference evidence="2" key="1">
    <citation type="journal article" date="2015" name="Nature">
        <title>Complex archaea that bridge the gap between prokaryotes and eukaryotes.</title>
        <authorList>
            <person name="Spang A."/>
            <person name="Saw J.H."/>
            <person name="Jorgensen S.L."/>
            <person name="Zaremba-Niedzwiedzka K."/>
            <person name="Martijn J."/>
            <person name="Lind A.E."/>
            <person name="van Eijk R."/>
            <person name="Schleper C."/>
            <person name="Guy L."/>
            <person name="Ettema T.J."/>
        </authorList>
    </citation>
    <scope>NUCLEOTIDE SEQUENCE</scope>
</reference>
<dbReference type="EMBL" id="LAZR01000106">
    <property type="protein sequence ID" value="KKN91063.1"/>
    <property type="molecule type" value="Genomic_DNA"/>
</dbReference>
<dbReference type="AlphaFoldDB" id="A0A0F9XGN0"/>
<feature type="transmembrane region" description="Helical" evidence="1">
    <location>
        <begin position="105"/>
        <end position="122"/>
    </location>
</feature>
<feature type="transmembrane region" description="Helical" evidence="1">
    <location>
        <begin position="160"/>
        <end position="189"/>
    </location>
</feature>
<organism evidence="2">
    <name type="scientific">marine sediment metagenome</name>
    <dbReference type="NCBI Taxonomy" id="412755"/>
    <lineage>
        <taxon>unclassified sequences</taxon>
        <taxon>metagenomes</taxon>
        <taxon>ecological metagenomes</taxon>
    </lineage>
</organism>
<dbReference type="InterPro" id="IPR007163">
    <property type="entry name" value="VCA0040-like"/>
</dbReference>
<gene>
    <name evidence="2" type="ORF">LCGC14_0222650</name>
</gene>
<dbReference type="Pfam" id="PF04018">
    <property type="entry name" value="VCA0040-like"/>
    <property type="match status" value="1"/>
</dbReference>
<keyword evidence="1" id="KW-0812">Transmembrane</keyword>
<keyword evidence="1" id="KW-0472">Membrane</keyword>
<evidence type="ECO:0000313" key="2">
    <source>
        <dbReference type="EMBL" id="KKN91063.1"/>
    </source>
</evidence>
<dbReference type="PANTHER" id="PTHR37308">
    <property type="entry name" value="INTEGRAL MEMBRANE PROTEIN"/>
    <property type="match status" value="1"/>
</dbReference>
<comment type="caution">
    <text evidence="2">The sequence shown here is derived from an EMBL/GenBank/DDBJ whole genome shotgun (WGS) entry which is preliminary data.</text>
</comment>
<evidence type="ECO:0008006" key="3">
    <source>
        <dbReference type="Google" id="ProtNLM"/>
    </source>
</evidence>
<protein>
    <recommendedName>
        <fullName evidence="3">DUF368 domain-containing protein</fullName>
    </recommendedName>
</protein>
<feature type="transmembrane region" description="Helical" evidence="1">
    <location>
        <begin position="129"/>
        <end position="154"/>
    </location>
</feature>
<keyword evidence="1" id="KW-1133">Transmembrane helix</keyword>
<name>A0A0F9XGN0_9ZZZZ</name>
<feature type="transmembrane region" description="Helical" evidence="1">
    <location>
        <begin position="288"/>
        <end position="308"/>
    </location>
</feature>
<dbReference type="PANTHER" id="PTHR37308:SF1">
    <property type="entry name" value="POLYPRENYL-PHOSPHATE TRANSPORTER"/>
    <property type="match status" value="1"/>
</dbReference>
<sequence length="312" mass="33758">MSAAIKQFRYYLTVFFKGMAMGAADVVPGVSGGTIAFITGIYDRLINAVAACTPAKLGWLARGRFRETWEAVDGTFLCSLLAGILTSILSLARLITYLLEEYPEQLWSFFFGLIIVSVFIIGRQIERWNAWAIIAALVGGGFAYLITVAVPLQLPVTLTIMFLAASVAICAMILPGISGSFILLLLGLYTVVLDAVRAVDLAILGVFALGCAAGLLSFSKLLAWLLDHARNVTLAFLTGLMVGSLNKVWPWKETVTWRANSAGEQVPLLQTNVGPAQFEVLTGQASQWPAALALMLLGVVLVVLLEWWGRRT</sequence>
<proteinExistence type="predicted"/>
<feature type="transmembrane region" description="Helical" evidence="1">
    <location>
        <begin position="201"/>
        <end position="226"/>
    </location>
</feature>
<evidence type="ECO:0000256" key="1">
    <source>
        <dbReference type="SAM" id="Phobius"/>
    </source>
</evidence>
<feature type="transmembrane region" description="Helical" evidence="1">
    <location>
        <begin position="74"/>
        <end position="99"/>
    </location>
</feature>